<dbReference type="Gene3D" id="3.80.10.10">
    <property type="entry name" value="Ribonuclease Inhibitor"/>
    <property type="match status" value="1"/>
</dbReference>
<dbReference type="InterPro" id="IPR001810">
    <property type="entry name" value="F-box_dom"/>
</dbReference>
<evidence type="ECO:0000313" key="3">
    <source>
        <dbReference type="Proteomes" id="UP000800035"/>
    </source>
</evidence>
<evidence type="ECO:0000259" key="1">
    <source>
        <dbReference type="PROSITE" id="PS50181"/>
    </source>
</evidence>
<dbReference type="Proteomes" id="UP000800035">
    <property type="component" value="Unassembled WGS sequence"/>
</dbReference>
<dbReference type="AlphaFoldDB" id="A0A6A5U8M3"/>
<dbReference type="Pfam" id="PF00646">
    <property type="entry name" value="F-box"/>
    <property type="match status" value="1"/>
</dbReference>
<dbReference type="InterPro" id="IPR036047">
    <property type="entry name" value="F-box-like_dom_sf"/>
</dbReference>
<organism evidence="2 3">
    <name type="scientific">Byssothecium circinans</name>
    <dbReference type="NCBI Taxonomy" id="147558"/>
    <lineage>
        <taxon>Eukaryota</taxon>
        <taxon>Fungi</taxon>
        <taxon>Dikarya</taxon>
        <taxon>Ascomycota</taxon>
        <taxon>Pezizomycotina</taxon>
        <taxon>Dothideomycetes</taxon>
        <taxon>Pleosporomycetidae</taxon>
        <taxon>Pleosporales</taxon>
        <taxon>Massarineae</taxon>
        <taxon>Massarinaceae</taxon>
        <taxon>Byssothecium</taxon>
    </lineage>
</organism>
<protein>
    <recommendedName>
        <fullName evidence="1">F-box domain-containing protein</fullName>
    </recommendedName>
</protein>
<accession>A0A6A5U8M3</accession>
<dbReference type="EMBL" id="ML976981">
    <property type="protein sequence ID" value="KAF1961513.1"/>
    <property type="molecule type" value="Genomic_DNA"/>
</dbReference>
<gene>
    <name evidence="2" type="ORF">CC80DRAFT_488772</name>
</gene>
<evidence type="ECO:0000313" key="2">
    <source>
        <dbReference type="EMBL" id="KAF1961513.1"/>
    </source>
</evidence>
<dbReference type="InterPro" id="IPR032675">
    <property type="entry name" value="LRR_dom_sf"/>
</dbReference>
<proteinExistence type="predicted"/>
<dbReference type="PROSITE" id="PS50181">
    <property type="entry name" value="FBOX"/>
    <property type="match status" value="1"/>
</dbReference>
<feature type="domain" description="F-box" evidence="1">
    <location>
        <begin position="1"/>
        <end position="46"/>
    </location>
</feature>
<dbReference type="OrthoDB" id="3720847at2759"/>
<dbReference type="SUPFAM" id="SSF81383">
    <property type="entry name" value="F-box domain"/>
    <property type="match status" value="1"/>
</dbReference>
<reference evidence="2" key="1">
    <citation type="journal article" date="2020" name="Stud. Mycol.">
        <title>101 Dothideomycetes genomes: a test case for predicting lifestyles and emergence of pathogens.</title>
        <authorList>
            <person name="Haridas S."/>
            <person name="Albert R."/>
            <person name="Binder M."/>
            <person name="Bloem J."/>
            <person name="Labutti K."/>
            <person name="Salamov A."/>
            <person name="Andreopoulos B."/>
            <person name="Baker S."/>
            <person name="Barry K."/>
            <person name="Bills G."/>
            <person name="Bluhm B."/>
            <person name="Cannon C."/>
            <person name="Castanera R."/>
            <person name="Culley D."/>
            <person name="Daum C."/>
            <person name="Ezra D."/>
            <person name="Gonzalez J."/>
            <person name="Henrissat B."/>
            <person name="Kuo A."/>
            <person name="Liang C."/>
            <person name="Lipzen A."/>
            <person name="Lutzoni F."/>
            <person name="Magnuson J."/>
            <person name="Mondo S."/>
            <person name="Nolan M."/>
            <person name="Ohm R."/>
            <person name="Pangilinan J."/>
            <person name="Park H.-J."/>
            <person name="Ramirez L."/>
            <person name="Alfaro M."/>
            <person name="Sun H."/>
            <person name="Tritt A."/>
            <person name="Yoshinaga Y."/>
            <person name="Zwiers L.-H."/>
            <person name="Turgeon B."/>
            <person name="Goodwin S."/>
            <person name="Spatafora J."/>
            <person name="Crous P."/>
            <person name="Grigoriev I."/>
        </authorList>
    </citation>
    <scope>NUCLEOTIDE SEQUENCE</scope>
    <source>
        <strain evidence="2">CBS 675.92</strain>
    </source>
</reference>
<keyword evidence="3" id="KW-1185">Reference proteome</keyword>
<name>A0A6A5U8M3_9PLEO</name>
<sequence>MARFAELPEDVLFLILDYVSRYDYNAVVRVSKRFNKDFIPLLYRDIKLEATKSRWCARSLALLLRTLLERPQLASHVRTFKLRGPLPCWTKYNPWPPEDSAKRISGPRLWGLEDCTTLSRAQKIFASNQFYQLVDESMHKSQEQFKGRNKDALATLVLTHCHELTTLDLGDGFLMHSLFLPQILKRADQLLPKLTHVVLGDKRMDPNNSLSYMDLDLIRPIFYSPTVTSFEYTMSQPWQLNWNRPEAPRSETLTTLHLFRTNINRSTLEQLLCATPHLKRFYYDQEVLFNASTPGAASLAPYLNLDGLNIALSNLKNTLEECRLTLSMAPDSLSPTELLENGLHFPGMQGTLSALHTMPRLTKVEAPAVMFLGWASDFAAELKEVLPPRLTHLTLRDDFISYCRWAMGFNCHKKVGRIGEYLEQRAFCAKELKCFKMRLKSVPVGKGSGSASALVVGKGVRGTAENSWLRDAVKDLGIPLSGKGVRYEVRGERRAEVHCWMFGNDVSGERDTRKDSIIPGMFPST</sequence>